<keyword evidence="2" id="KW-1185">Reference proteome</keyword>
<name>A0ACB0KE65_TRIPR</name>
<protein>
    <submittedName>
        <fullName evidence="1">Uncharacterized protein</fullName>
    </submittedName>
</protein>
<dbReference type="Proteomes" id="UP001177021">
    <property type="component" value="Unassembled WGS sequence"/>
</dbReference>
<gene>
    <name evidence="1" type="ORF">MILVUS5_LOCUS21718</name>
</gene>
<evidence type="ECO:0000313" key="1">
    <source>
        <dbReference type="EMBL" id="CAJ2654609.1"/>
    </source>
</evidence>
<comment type="caution">
    <text evidence="1">The sequence shown here is derived from an EMBL/GenBank/DDBJ whole genome shotgun (WGS) entry which is preliminary data.</text>
</comment>
<dbReference type="EMBL" id="CASHSV030000206">
    <property type="protein sequence ID" value="CAJ2654609.1"/>
    <property type="molecule type" value="Genomic_DNA"/>
</dbReference>
<proteinExistence type="predicted"/>
<sequence length="327" mass="36718">MVGITLLLDLWRKNQQSFNMAHTYPSSWLFSASATAASISAGASFASNHFLGFRTPIAYSDAGVAIPDDYLSGVRTSTGKYFYHDTLKYTTTKSYNVELKPLWSALELRSFALISLRSFLMFYLPLLEPHAKMEQDFHDFILDKKDELRSNLATPFKKSLLQIAREVTVVTTTRILERITFRYVSTKRAWRLLKDVPTSAARKAGRGMPNYVYFYSVSRATFRGHILGVAASWIVQVGVRVFQFFTFKSTNEDGSINKDERNRIFKEKVFIATLKCNASLIFASIGGGIGATLFRPSIGQWIGCVVGDLTGPVIVAVCCNKAFDWNL</sequence>
<organism evidence="1 2">
    <name type="scientific">Trifolium pratense</name>
    <name type="common">Red clover</name>
    <dbReference type="NCBI Taxonomy" id="57577"/>
    <lineage>
        <taxon>Eukaryota</taxon>
        <taxon>Viridiplantae</taxon>
        <taxon>Streptophyta</taxon>
        <taxon>Embryophyta</taxon>
        <taxon>Tracheophyta</taxon>
        <taxon>Spermatophyta</taxon>
        <taxon>Magnoliopsida</taxon>
        <taxon>eudicotyledons</taxon>
        <taxon>Gunneridae</taxon>
        <taxon>Pentapetalae</taxon>
        <taxon>rosids</taxon>
        <taxon>fabids</taxon>
        <taxon>Fabales</taxon>
        <taxon>Fabaceae</taxon>
        <taxon>Papilionoideae</taxon>
        <taxon>50 kb inversion clade</taxon>
        <taxon>NPAAA clade</taxon>
        <taxon>Hologalegina</taxon>
        <taxon>IRL clade</taxon>
        <taxon>Trifolieae</taxon>
        <taxon>Trifolium</taxon>
    </lineage>
</organism>
<accession>A0ACB0KE65</accession>
<evidence type="ECO:0000313" key="2">
    <source>
        <dbReference type="Proteomes" id="UP001177021"/>
    </source>
</evidence>
<reference evidence="1" key="1">
    <citation type="submission" date="2023-10" db="EMBL/GenBank/DDBJ databases">
        <authorList>
            <person name="Rodriguez Cubillos JULIANA M."/>
            <person name="De Vega J."/>
        </authorList>
    </citation>
    <scope>NUCLEOTIDE SEQUENCE</scope>
</reference>